<evidence type="ECO:0000313" key="2">
    <source>
        <dbReference type="Proteomes" id="UP000094469"/>
    </source>
</evidence>
<dbReference type="InterPro" id="IPR027417">
    <property type="entry name" value="P-loop_NTPase"/>
</dbReference>
<dbReference type="InterPro" id="IPR059206">
    <property type="entry name" value="Sll1717-like"/>
</dbReference>
<proteinExistence type="predicted"/>
<evidence type="ECO:0000313" key="1">
    <source>
        <dbReference type="EMBL" id="OEG22731.1"/>
    </source>
</evidence>
<dbReference type="RefSeq" id="WP_069639895.1">
    <property type="nucleotide sequence ID" value="NZ_JAFBEZ010000002.1"/>
</dbReference>
<dbReference type="AlphaFoldDB" id="A0A1E5HCS6"/>
<accession>A0A1E5HCS6</accession>
<dbReference type="SUPFAM" id="SSF52540">
    <property type="entry name" value="P-loop containing nucleoside triphosphate hydrolases"/>
    <property type="match status" value="1"/>
</dbReference>
<dbReference type="NCBIfam" id="NF047389">
    <property type="entry name" value="ATPase_Sll1717"/>
    <property type="match status" value="1"/>
</dbReference>
<dbReference type="Proteomes" id="UP000094469">
    <property type="component" value="Unassembled WGS sequence"/>
</dbReference>
<reference evidence="2" key="1">
    <citation type="submission" date="2016-09" db="EMBL/GenBank/DDBJ databases">
        <authorList>
            <person name="Gulvik C.A."/>
        </authorList>
    </citation>
    <scope>NUCLEOTIDE SEQUENCE [LARGE SCALE GENOMIC DNA]</scope>
    <source>
        <strain evidence="2">LMG 26676</strain>
    </source>
</reference>
<dbReference type="EMBL" id="MIKC01000012">
    <property type="protein sequence ID" value="OEG22731.1"/>
    <property type="molecule type" value="Genomic_DNA"/>
</dbReference>
<dbReference type="STRING" id="1131292.BCR24_02535"/>
<organism evidence="1 2">
    <name type="scientific">Enterococcus ureilyticus</name>
    <dbReference type="NCBI Taxonomy" id="1131292"/>
    <lineage>
        <taxon>Bacteria</taxon>
        <taxon>Bacillati</taxon>
        <taxon>Bacillota</taxon>
        <taxon>Bacilli</taxon>
        <taxon>Lactobacillales</taxon>
        <taxon>Enterococcaceae</taxon>
        <taxon>Enterococcus</taxon>
    </lineage>
</organism>
<gene>
    <name evidence="1" type="ORF">BCR24_02535</name>
</gene>
<keyword evidence="2" id="KW-1185">Reference proteome</keyword>
<name>A0A1E5HCS6_9ENTE</name>
<dbReference type="OrthoDB" id="1550553at2"/>
<dbReference type="Gene3D" id="3.40.50.300">
    <property type="entry name" value="P-loop containing nucleotide triphosphate hydrolases"/>
    <property type="match status" value="1"/>
</dbReference>
<comment type="caution">
    <text evidence="1">The sequence shown here is derived from an EMBL/GenBank/DDBJ whole genome shotgun (WGS) entry which is preliminary data.</text>
</comment>
<sequence>MDNSFRFSEDAIAEMFGHEAAEDEDRSRLMEYYVKSDVYSTMRSNRRLLILVGHKGVGKSALLNIMEEEDKENKIIALKIQPDDVLQIDMTKEVFLRKISIWKEGLSNLLVTELLNQSLMFVDEFTTEDSIFRKVIDVSKNIFGKKIEDFQDKKIGFNSNEFIMLINKLGFTNEKIMIYLDDLDRGWKNSKNDIESLSAMINAIRDLSRELKNVHFRISLRSDIYYSVRTSDETTDKIDGSVVWQSWTNHQILVMLIKRIETYFSRNVDESKLLSKSQDELSSYLIPVFEERFKGKGHWKNAPIYRVIMSLIRKRPRDMIKLCTLAARSSIINDHLKIMTFDLESNFRNYSNDRLMDTSTEYQAEFSNVRDLLLKMKPSRNELKKDNPSLFTREELIKKIENILSMSSYYFSNGDEVNPERVAAFLYKINFITARKSLSNGEIQRVYYDENQYIYNSFTDFGYSYEIHPAYRWALQPDSIDNLFNQIELID</sequence>
<protein>
    <submittedName>
        <fullName evidence="1">Uncharacterized protein</fullName>
    </submittedName>
</protein>